<dbReference type="GO" id="GO:0005524">
    <property type="term" value="F:ATP binding"/>
    <property type="evidence" value="ECO:0007669"/>
    <property type="project" value="UniProtKB-KW"/>
</dbReference>
<evidence type="ECO:0000259" key="9">
    <source>
        <dbReference type="PROSITE" id="PS50929"/>
    </source>
</evidence>
<dbReference type="EMBL" id="CP013655">
    <property type="protein sequence ID" value="ALS36288.1"/>
    <property type="molecule type" value="Genomic_DNA"/>
</dbReference>
<dbReference type="InterPro" id="IPR017871">
    <property type="entry name" value="ABC_transporter-like_CS"/>
</dbReference>
<dbReference type="InterPro" id="IPR027417">
    <property type="entry name" value="P-loop_NTPase"/>
</dbReference>
<dbReference type="PROSITE" id="PS00211">
    <property type="entry name" value="ABC_TRANSPORTER_1"/>
    <property type="match status" value="1"/>
</dbReference>
<reference evidence="11" key="1">
    <citation type="submission" date="2015-12" db="EMBL/GenBank/DDBJ databases">
        <authorList>
            <person name="Lauer A."/>
            <person name="Humrighouse B."/>
            <person name="Loparev V."/>
            <person name="Shewmaker P.L."/>
            <person name="Whitney A.M."/>
            <person name="McLaughlin R.W."/>
        </authorList>
    </citation>
    <scope>NUCLEOTIDE SEQUENCE [LARGE SCALE GENOMIC DNA]</scope>
    <source>
        <strain evidence="11">LMG 26678</strain>
    </source>
</reference>
<dbReference type="Proteomes" id="UP000067523">
    <property type="component" value="Chromosome"/>
</dbReference>
<keyword evidence="6 7" id="KW-0472">Membrane</keyword>
<feature type="transmembrane region" description="Helical" evidence="7">
    <location>
        <begin position="21"/>
        <end position="40"/>
    </location>
</feature>
<dbReference type="KEGG" id="erx:ATZ35_03640"/>
<dbReference type="PANTHER" id="PTHR43394:SF1">
    <property type="entry name" value="ATP-BINDING CASSETTE SUB-FAMILY B MEMBER 10, MITOCHONDRIAL"/>
    <property type="match status" value="1"/>
</dbReference>
<dbReference type="InterPro" id="IPR036640">
    <property type="entry name" value="ABC1_TM_sf"/>
</dbReference>
<dbReference type="STRING" id="118060.ATZ35_03640"/>
<dbReference type="AlphaFoldDB" id="A0A0U2X819"/>
<feature type="domain" description="ABC transporter" evidence="8">
    <location>
        <begin position="345"/>
        <end position="582"/>
    </location>
</feature>
<keyword evidence="5 7" id="KW-1133">Transmembrane helix</keyword>
<evidence type="ECO:0000256" key="6">
    <source>
        <dbReference type="ARBA" id="ARBA00023136"/>
    </source>
</evidence>
<dbReference type="InterPro" id="IPR039421">
    <property type="entry name" value="Type_1_exporter"/>
</dbReference>
<feature type="domain" description="ABC transmembrane type-1" evidence="9">
    <location>
        <begin position="24"/>
        <end position="308"/>
    </location>
</feature>
<name>A0A0U2X819_9ENTE</name>
<feature type="transmembrane region" description="Helical" evidence="7">
    <location>
        <begin position="251"/>
        <end position="273"/>
    </location>
</feature>
<dbReference type="Gene3D" id="3.40.50.300">
    <property type="entry name" value="P-loop containing nucleotide triphosphate hydrolases"/>
    <property type="match status" value="1"/>
</dbReference>
<gene>
    <name evidence="10" type="ORF">ATZ35_03640</name>
</gene>
<comment type="subcellular location">
    <subcellularLocation>
        <location evidence="1">Cell membrane</location>
        <topology evidence="1">Multi-pass membrane protein</topology>
    </subcellularLocation>
</comment>
<evidence type="ECO:0000256" key="3">
    <source>
        <dbReference type="ARBA" id="ARBA00022741"/>
    </source>
</evidence>
<keyword evidence="11" id="KW-1185">Reference proteome</keyword>
<evidence type="ECO:0000256" key="5">
    <source>
        <dbReference type="ARBA" id="ARBA00022989"/>
    </source>
</evidence>
<dbReference type="SMART" id="SM00382">
    <property type="entry name" value="AAA"/>
    <property type="match status" value="1"/>
</dbReference>
<evidence type="ECO:0000256" key="2">
    <source>
        <dbReference type="ARBA" id="ARBA00022692"/>
    </source>
</evidence>
<sequence length="591" mass="68034">MKNLYSNTKKTLKLIYDLEKKNLIVILLLSLLVSVVPLLTTYLSQELLNSIVAHQVLNRVMVLLIAFVSFTVGSEIVGQISAIFEQKLQVNLVYKLNKIIMNACGDMKLKDFENSETYNQIERINGQIAFKPSQSLDMTINLMKTMITLIGSIIFLSMWSWKMALLLTLVPLTSIYYYIQIGKREFNIQYQRMEDERESWYLNYILTHDFSFKEVKFYDLKEYIINKFSRIKENFIKQDMDLLYQKSKLSILFEVGVQIIGAIVLFVAITAAYSGTILVGNVVSIIKVTSMIQSSSKGVMTSIYALYNNNLYMEKLFEFIEEFVQVENEEVLIPDNTEITDIHDIEFKKVSYHYPETQSLALKKVDLTLHAGERVAIVGPNGSGKSTLIKVLTKLYENSEGEILVDGVPLREIEETRYKQQLSVLFQDFVKYELPLQENIGFGDIQNISDTEIMKTCMRELNIDFLDEEDLNQQLGIWFENGRQLSGGQWQKVALARSFFKKASVYILDEPSSALDPISEKEVFDSFYEKTKGKIGIFISHRILAAQNADKIIVMDKGEIVDIGTHAHLMKNCRLYQEMERAESYEEYFAA</sequence>
<dbReference type="SUPFAM" id="SSF90123">
    <property type="entry name" value="ABC transporter transmembrane region"/>
    <property type="match status" value="1"/>
</dbReference>
<dbReference type="Pfam" id="PF00005">
    <property type="entry name" value="ABC_tran"/>
    <property type="match status" value="1"/>
</dbReference>
<organism evidence="10 11">
    <name type="scientific">Enterococcus rotai</name>
    <dbReference type="NCBI Taxonomy" id="118060"/>
    <lineage>
        <taxon>Bacteria</taxon>
        <taxon>Bacillati</taxon>
        <taxon>Bacillota</taxon>
        <taxon>Bacilli</taxon>
        <taxon>Lactobacillales</taxon>
        <taxon>Enterococcaceae</taxon>
        <taxon>Enterococcus</taxon>
    </lineage>
</organism>
<protein>
    <submittedName>
        <fullName evidence="10">ABC transporter ATP-binding protein</fullName>
    </submittedName>
</protein>
<accession>A0A0U2X819</accession>
<dbReference type="GO" id="GO:0005886">
    <property type="term" value="C:plasma membrane"/>
    <property type="evidence" value="ECO:0007669"/>
    <property type="project" value="UniProtKB-SubCell"/>
</dbReference>
<dbReference type="Gene3D" id="1.20.1560.10">
    <property type="entry name" value="ABC transporter type 1, transmembrane domain"/>
    <property type="match status" value="1"/>
</dbReference>
<dbReference type="CDD" id="cd03228">
    <property type="entry name" value="ABCC_MRP_Like"/>
    <property type="match status" value="1"/>
</dbReference>
<evidence type="ECO:0000313" key="11">
    <source>
        <dbReference type="Proteomes" id="UP000067523"/>
    </source>
</evidence>
<dbReference type="GO" id="GO:0016887">
    <property type="term" value="F:ATP hydrolysis activity"/>
    <property type="evidence" value="ECO:0007669"/>
    <property type="project" value="InterPro"/>
</dbReference>
<evidence type="ECO:0000256" key="1">
    <source>
        <dbReference type="ARBA" id="ARBA00004651"/>
    </source>
</evidence>
<keyword evidence="4 10" id="KW-0067">ATP-binding</keyword>
<evidence type="ECO:0000313" key="10">
    <source>
        <dbReference type="EMBL" id="ALS36288.1"/>
    </source>
</evidence>
<evidence type="ECO:0000256" key="7">
    <source>
        <dbReference type="SAM" id="Phobius"/>
    </source>
</evidence>
<dbReference type="PROSITE" id="PS50929">
    <property type="entry name" value="ABC_TM1F"/>
    <property type="match status" value="1"/>
</dbReference>
<feature type="transmembrane region" description="Helical" evidence="7">
    <location>
        <begin position="140"/>
        <end position="157"/>
    </location>
</feature>
<dbReference type="InterPro" id="IPR003593">
    <property type="entry name" value="AAA+_ATPase"/>
</dbReference>
<keyword evidence="2 7" id="KW-0812">Transmembrane</keyword>
<dbReference type="GO" id="GO:0015421">
    <property type="term" value="F:ABC-type oligopeptide transporter activity"/>
    <property type="evidence" value="ECO:0007669"/>
    <property type="project" value="TreeGrafter"/>
</dbReference>
<feature type="transmembrane region" description="Helical" evidence="7">
    <location>
        <begin position="163"/>
        <end position="179"/>
    </location>
</feature>
<dbReference type="PANTHER" id="PTHR43394">
    <property type="entry name" value="ATP-DEPENDENT PERMEASE MDL1, MITOCHONDRIAL"/>
    <property type="match status" value="1"/>
</dbReference>
<dbReference type="SUPFAM" id="SSF52540">
    <property type="entry name" value="P-loop containing nucleoside triphosphate hydrolases"/>
    <property type="match status" value="1"/>
</dbReference>
<dbReference type="InterPro" id="IPR003439">
    <property type="entry name" value="ABC_transporter-like_ATP-bd"/>
</dbReference>
<evidence type="ECO:0000259" key="8">
    <source>
        <dbReference type="PROSITE" id="PS50893"/>
    </source>
</evidence>
<dbReference type="PROSITE" id="PS50893">
    <property type="entry name" value="ABC_TRANSPORTER_2"/>
    <property type="match status" value="1"/>
</dbReference>
<feature type="transmembrane region" description="Helical" evidence="7">
    <location>
        <begin position="60"/>
        <end position="84"/>
    </location>
</feature>
<proteinExistence type="predicted"/>
<keyword evidence="3" id="KW-0547">Nucleotide-binding</keyword>
<evidence type="ECO:0000256" key="4">
    <source>
        <dbReference type="ARBA" id="ARBA00022840"/>
    </source>
</evidence>
<dbReference type="InterPro" id="IPR011527">
    <property type="entry name" value="ABC1_TM_dom"/>
</dbReference>